<dbReference type="AlphaFoldDB" id="A0A1H7TZZ8"/>
<evidence type="ECO:0000313" key="1">
    <source>
        <dbReference type="EMBL" id="SEL90125.1"/>
    </source>
</evidence>
<dbReference type="STRING" id="650850.SAMN04488129_1197"/>
<keyword evidence="2" id="KW-1185">Reference proteome</keyword>
<gene>
    <name evidence="1" type="ORF">SAMN04488129_1197</name>
</gene>
<protein>
    <submittedName>
        <fullName evidence="1">Uncharacterized protein</fullName>
    </submittedName>
</protein>
<organism evidence="1 2">
    <name type="scientific">Halomonas daqiaonensis</name>
    <dbReference type="NCBI Taxonomy" id="650850"/>
    <lineage>
        <taxon>Bacteria</taxon>
        <taxon>Pseudomonadati</taxon>
        <taxon>Pseudomonadota</taxon>
        <taxon>Gammaproteobacteria</taxon>
        <taxon>Oceanospirillales</taxon>
        <taxon>Halomonadaceae</taxon>
        <taxon>Halomonas</taxon>
    </lineage>
</organism>
<dbReference type="Proteomes" id="UP000198807">
    <property type="component" value="Unassembled WGS sequence"/>
</dbReference>
<dbReference type="OrthoDB" id="1436400at2"/>
<accession>A0A1H7TZZ8</accession>
<proteinExistence type="predicted"/>
<evidence type="ECO:0000313" key="2">
    <source>
        <dbReference type="Proteomes" id="UP000198807"/>
    </source>
</evidence>
<name>A0A1H7TZZ8_9GAMM</name>
<reference evidence="2" key="1">
    <citation type="submission" date="2016-10" db="EMBL/GenBank/DDBJ databases">
        <authorList>
            <person name="Varghese N."/>
            <person name="Submissions S."/>
        </authorList>
    </citation>
    <scope>NUCLEOTIDE SEQUENCE [LARGE SCALE GENOMIC DNA]</scope>
    <source>
        <strain evidence="2">CGMCC 1.9150</strain>
    </source>
</reference>
<dbReference type="RefSeq" id="WP_089714774.1">
    <property type="nucleotide sequence ID" value="NZ_FOBC01000019.1"/>
</dbReference>
<dbReference type="EMBL" id="FOBC01000019">
    <property type="protein sequence ID" value="SEL90125.1"/>
    <property type="molecule type" value="Genomic_DNA"/>
</dbReference>
<sequence length="225" mass="24638">MPAIDFHPASLALDVWFKRPESRVSVPDDAEFACLQEINLGAVDVIPEALFFRRHGGRDELWSAGLTHDAPGKSREAQLATAYRQGRVAWSESQGTPAESAEVLFRALTAARHGHVWPDGYREGPLITAAAHRRIVGELEAEIDRNTREAEAQAEAPIIVLARQLGLRPEPAGRSPSAWYADCPGKSHRLMVSSSANEFGCGYCRVKGGTADLETLARQRKEARS</sequence>